<protein>
    <submittedName>
        <fullName evidence="2">Uncharacterized protein</fullName>
    </submittedName>
</protein>
<reference evidence="2" key="2">
    <citation type="journal article" date="2015" name="Data Brief">
        <title>Shoot transcriptome of the giant reed, Arundo donax.</title>
        <authorList>
            <person name="Barrero R.A."/>
            <person name="Guerrero F.D."/>
            <person name="Moolhuijzen P."/>
            <person name="Goolsby J.A."/>
            <person name="Tidwell J."/>
            <person name="Bellgard S.E."/>
            <person name="Bellgard M.I."/>
        </authorList>
    </citation>
    <scope>NUCLEOTIDE SEQUENCE</scope>
    <source>
        <tissue evidence="2">Shoot tissue taken approximately 20 cm above the soil surface</tissue>
    </source>
</reference>
<evidence type="ECO:0000313" key="2">
    <source>
        <dbReference type="EMBL" id="JAE04291.1"/>
    </source>
</evidence>
<feature type="compositionally biased region" description="Basic and acidic residues" evidence="1">
    <location>
        <begin position="41"/>
        <end position="50"/>
    </location>
</feature>
<evidence type="ECO:0000256" key="1">
    <source>
        <dbReference type="SAM" id="MobiDB-lite"/>
    </source>
</evidence>
<proteinExistence type="predicted"/>
<accession>A0A0A9F2C5</accession>
<organism evidence="2">
    <name type="scientific">Arundo donax</name>
    <name type="common">Giant reed</name>
    <name type="synonym">Donax arundinaceus</name>
    <dbReference type="NCBI Taxonomy" id="35708"/>
    <lineage>
        <taxon>Eukaryota</taxon>
        <taxon>Viridiplantae</taxon>
        <taxon>Streptophyta</taxon>
        <taxon>Embryophyta</taxon>
        <taxon>Tracheophyta</taxon>
        <taxon>Spermatophyta</taxon>
        <taxon>Magnoliopsida</taxon>
        <taxon>Liliopsida</taxon>
        <taxon>Poales</taxon>
        <taxon>Poaceae</taxon>
        <taxon>PACMAD clade</taxon>
        <taxon>Arundinoideae</taxon>
        <taxon>Arundineae</taxon>
        <taxon>Arundo</taxon>
    </lineage>
</organism>
<dbReference type="AlphaFoldDB" id="A0A0A9F2C5"/>
<feature type="region of interest" description="Disordered" evidence="1">
    <location>
        <begin position="31"/>
        <end position="80"/>
    </location>
</feature>
<dbReference type="EMBL" id="GBRH01193605">
    <property type="protein sequence ID" value="JAE04291.1"/>
    <property type="molecule type" value="Transcribed_RNA"/>
</dbReference>
<sequence>MSRRFNLNLLQWNVLRINCGRGAHAAVARAEEPIDAAPRARHLDAGEIRRARPQAGAEPTAGRHPHAAGGDRRRPPIAAR</sequence>
<name>A0A0A9F2C5_ARUDO</name>
<reference evidence="2" key="1">
    <citation type="submission" date="2014-09" db="EMBL/GenBank/DDBJ databases">
        <authorList>
            <person name="Magalhaes I.L.F."/>
            <person name="Oliveira U."/>
            <person name="Santos F.R."/>
            <person name="Vidigal T.H.D.A."/>
            <person name="Brescovit A.D."/>
            <person name="Santos A.J."/>
        </authorList>
    </citation>
    <scope>NUCLEOTIDE SEQUENCE</scope>
    <source>
        <tissue evidence="2">Shoot tissue taken approximately 20 cm above the soil surface</tissue>
    </source>
</reference>